<dbReference type="Proteomes" id="UP000504631">
    <property type="component" value="Unplaced"/>
</dbReference>
<feature type="compositionally biased region" description="Gly residues" evidence="1">
    <location>
        <begin position="1220"/>
        <end position="1230"/>
    </location>
</feature>
<dbReference type="KEGG" id="bvk:117239728"/>
<feature type="region of interest" description="Disordered" evidence="1">
    <location>
        <begin position="1496"/>
        <end position="1523"/>
    </location>
</feature>
<dbReference type="SUPFAM" id="SSF50044">
    <property type="entry name" value="SH3-domain"/>
    <property type="match status" value="1"/>
</dbReference>
<dbReference type="PROSITE" id="PS50106">
    <property type="entry name" value="PDZ"/>
    <property type="match status" value="4"/>
</dbReference>
<dbReference type="CDD" id="cd06767">
    <property type="entry name" value="PDZ3_DLG5-like"/>
    <property type="match status" value="1"/>
</dbReference>
<protein>
    <submittedName>
        <fullName evidence="5 6">Disks large homolog 5 isoform X1</fullName>
    </submittedName>
</protein>
<dbReference type="Gene3D" id="3.40.50.300">
    <property type="entry name" value="P-loop containing nucleotide triphosphate hydrolases"/>
    <property type="match status" value="1"/>
</dbReference>
<feature type="domain" description="PDZ" evidence="3">
    <location>
        <begin position="548"/>
        <end position="623"/>
    </location>
</feature>
<evidence type="ECO:0000313" key="5">
    <source>
        <dbReference type="RefSeq" id="XP_033361427.1"/>
    </source>
</evidence>
<feature type="compositionally biased region" description="Polar residues" evidence="1">
    <location>
        <begin position="1496"/>
        <end position="1510"/>
    </location>
</feature>
<dbReference type="InterPro" id="IPR008145">
    <property type="entry name" value="GK/Ca_channel_bsu"/>
</dbReference>
<dbReference type="Gene3D" id="1.20.5.340">
    <property type="match status" value="1"/>
</dbReference>
<dbReference type="PANTHER" id="PTHR46360:SF1">
    <property type="entry name" value="DISKS LARGE HOMOLOG 5"/>
    <property type="match status" value="1"/>
</dbReference>
<dbReference type="InterPro" id="IPR027417">
    <property type="entry name" value="P-loop_NTPase"/>
</dbReference>
<dbReference type="Pfam" id="PF00595">
    <property type="entry name" value="PDZ"/>
    <property type="match status" value="4"/>
</dbReference>
<dbReference type="SUPFAM" id="SSF52540">
    <property type="entry name" value="P-loop containing nucleoside triphosphate hydrolases"/>
    <property type="match status" value="1"/>
</dbReference>
<feature type="domain" description="Guanylate kinase-like" evidence="2">
    <location>
        <begin position="1784"/>
        <end position="1931"/>
    </location>
</feature>
<feature type="region of interest" description="Disordered" evidence="1">
    <location>
        <begin position="859"/>
        <end position="893"/>
    </location>
</feature>
<evidence type="ECO:0000259" key="2">
    <source>
        <dbReference type="PROSITE" id="PS50052"/>
    </source>
</evidence>
<feature type="region of interest" description="Disordered" evidence="1">
    <location>
        <begin position="1177"/>
        <end position="1244"/>
    </location>
</feature>
<name>A0A6J3L728_9HYME</name>
<dbReference type="InterPro" id="IPR036028">
    <property type="entry name" value="SH3-like_dom_sf"/>
</dbReference>
<feature type="region of interest" description="Disordered" evidence="1">
    <location>
        <begin position="1049"/>
        <end position="1111"/>
    </location>
</feature>
<feature type="compositionally biased region" description="Polar residues" evidence="1">
    <location>
        <begin position="1180"/>
        <end position="1199"/>
    </location>
</feature>
<sequence length="1945" mass="217661">MASGASSLDSAGSSDGALNMERDSGGYGSVGSPVGGPECRSDYDGLQAQCDQAMHQLQLLRHKHSDTIRRCEHTMKELEYYRGQHIAVMNQLEATSQESSALRGKYGDLVNDKQRLDREVQALQKEVSELRCQNQEVLVSDASNSDTMNQHYLSALRKYEAVKDEYDALRKRYDDLISSHSSAVNKLELSQEEAARLKKQYDEIVQERNSAVRERNGLKQQCTAAIRQWDIALRERNEYREALAKVQQQHEEAVKEINHAMVLRMKASKDMKRLTEERNAALQEYSLIMGERDTVHKEMEKLGDDLTQAYTKITHLENQNKQFMEEKKALSYQIETLRREISSALQDRDDALKQCNELRQKFGDYSEGSNRDYKNRMELHSYNRERDNSNKEAERENNTTDYTKRDKERMDNLDQANLELDKLRKSVDKLQAELEEALQEAEVSKRRRDWAFSERDKIVLERESIRTLCDRLRKERDRAVSELAGALRDSDDIKKQRNEASKELKDLKEKIESGDHALRASQFAQSLAHAHDSAIDTDVSDWEILTIHLDLSRVCLDSDRDLGLTLVGGRDNPYYPNDTGIYVAQVTSGSAVDGKLRVNDCIMRVNNVDCTSVFTRVIMETLRTCSVGSATLTIRRRRLTRRSLRTTQLPVGSVPHGISLELGVYISKISPGSLSAKDGNLAVGDRVLNINSKPMEGINSSHEAMATLNDTSTDVLTITTLKGIPLPSATSSETMTIDGSFGTEKQKMVNSCSQTEQERILLKIPSDDYERRHVASNFGDRSVYKVSKSISGEKPSGISNAWDNIREKIDIVRGRKHSKDREEKKKRHRNSSPNTFEQEQDAIAELDSVIESYHKKANNGVLKRSKRRGTEKVEKNGGTWPKARGGPLIQNGTGTILHPRKTKERLPLSVLLNQPPKYESYNYNRISNPIPLTNFSNMNNRHTVYKPVEKPLPNFLKTGPLFSQKSFTPVVQFKDIPIDKKPATEFENTENRLSSTLTPSETSIDFSVKSGNTGKDVEYFSKKRTQKYTPSNESQVDTLQHNRVQSQLYSGAGSSTSSTSGTRQQLTGNFSFPPYTHSHPHPHQQNSLPSRYPSPPSLPSAQSGESIGLPDARSYCFEPSYSPGPQTGFGHLHTPSVDLHYHKSRAPPIGTTYDVPAYTHGYEGGTFPRKKENQRFRIPSNPSVTSKSSVGKLSTGSIERTSERGSPMPTFHVEVLSPGSGSGNSSGGTVRGSSGNKRSSMPDYCYSQPRPAPGELRRVHIDKSVEPLGIQISCLESGGVFVSTVSEHSLASQVGLQIGDQLLEVCGINMRSATYQLAANVLRQCGNSITMLVQYSPDKYNELEEGSASSSSSEAGGAEGGSRSGSPTPCNSPEAPRKTTIESLESSEPERDASTSLSTIRDTSNTLTIMRETSNTLEPPRTIRERDIRNSASLEVPSTQQREREIRASASLDINIRKPELRSSATLDNMRNSATLDTLRGTANTLTRAQLNAATTLQRQNATVRSPTQEEQNRKSPPPSEPRYLFIETRKCSNLGISLVGGNGVGIFVHSVQPGCLAEDAGLRPGDRILEYNGVDLRQATAEQAALELARPADKVTLIAQYVPERYNEVKDKPGDSFYVKAMFDRVGEVGDSLQLRFSKDDILYVDNTMFNGTPGHWRAWIVDQAGRRQTCGIIPSKFKVEEELLLRRSLGDLETDTTRRGSTSARRSFFRRKKHQRSSSRDSKELSHLTGVNLGWYSDSGTLNEETLPASYQRVERLDYPALRPVLIIGPLSECVVTKLLQEFPGEFTRCLAEAMHCSQATLEQGLRDSLYVDYRKKGSYFECTTVQAVKDICEKNTHCILDVSIASIERLHRHQIYPIVLLIKFKSTKQIKEVKDSRYPSDKVSAKAAKEMYEQALKLEAEYKHYISAVIPAGVNVAYICTQVKAAVDEEQSKALWVPRGPP</sequence>
<feature type="compositionally biased region" description="Low complexity" evidence="1">
    <location>
        <begin position="1050"/>
        <end position="1062"/>
    </location>
</feature>
<dbReference type="CDD" id="cd11860">
    <property type="entry name" value="SH3_DLG5"/>
    <property type="match status" value="1"/>
</dbReference>
<evidence type="ECO:0000313" key="4">
    <source>
        <dbReference type="Proteomes" id="UP000504631"/>
    </source>
</evidence>
<feature type="region of interest" description="Disordered" evidence="1">
    <location>
        <begin position="1"/>
        <end position="40"/>
    </location>
</feature>
<dbReference type="PROSITE" id="PS50052">
    <property type="entry name" value="GUANYLATE_KINASE_2"/>
    <property type="match status" value="1"/>
</dbReference>
<dbReference type="GO" id="GO:0005886">
    <property type="term" value="C:plasma membrane"/>
    <property type="evidence" value="ECO:0007669"/>
    <property type="project" value="TreeGrafter"/>
</dbReference>
<dbReference type="Gene3D" id="2.30.42.10">
    <property type="match status" value="4"/>
</dbReference>
<evidence type="ECO:0000313" key="6">
    <source>
        <dbReference type="RefSeq" id="XP_033361428.1"/>
    </source>
</evidence>
<dbReference type="InterPro" id="IPR035537">
    <property type="entry name" value="DLG5_SH3"/>
</dbReference>
<dbReference type="CTD" id="9231"/>
<feature type="region of interest" description="Disordered" evidence="1">
    <location>
        <begin position="813"/>
        <end position="839"/>
    </location>
</feature>
<dbReference type="InterPro" id="IPR053004">
    <property type="entry name" value="MAGUK_Signaling_Regulators"/>
</dbReference>
<dbReference type="Pfam" id="PF00625">
    <property type="entry name" value="Guanylate_kin"/>
    <property type="match status" value="1"/>
</dbReference>
<feature type="compositionally biased region" description="Low complexity" evidence="1">
    <location>
        <begin position="1346"/>
        <end position="1356"/>
    </location>
</feature>
<dbReference type="InterPro" id="IPR036034">
    <property type="entry name" value="PDZ_sf"/>
</dbReference>
<dbReference type="RefSeq" id="XP_033361428.1">
    <property type="nucleotide sequence ID" value="XM_033505537.1"/>
</dbReference>
<feature type="region of interest" description="Disordered" evidence="1">
    <location>
        <begin position="982"/>
        <end position="1009"/>
    </location>
</feature>
<feature type="compositionally biased region" description="Basic residues" evidence="1">
    <location>
        <begin position="1709"/>
        <end position="1719"/>
    </location>
</feature>
<feature type="region of interest" description="Disordered" evidence="1">
    <location>
        <begin position="1696"/>
        <end position="1727"/>
    </location>
</feature>
<feature type="compositionally biased region" description="Basic and acidic residues" evidence="1">
    <location>
        <begin position="813"/>
        <end position="823"/>
    </location>
</feature>
<dbReference type="PANTHER" id="PTHR46360">
    <property type="entry name" value="DISKS LARGE HOMOLOG 5"/>
    <property type="match status" value="1"/>
</dbReference>
<organism evidence="4 6">
    <name type="scientific">Bombus vosnesenskii</name>
    <dbReference type="NCBI Taxonomy" id="207650"/>
    <lineage>
        <taxon>Eukaryota</taxon>
        <taxon>Metazoa</taxon>
        <taxon>Ecdysozoa</taxon>
        <taxon>Arthropoda</taxon>
        <taxon>Hexapoda</taxon>
        <taxon>Insecta</taxon>
        <taxon>Pterygota</taxon>
        <taxon>Neoptera</taxon>
        <taxon>Endopterygota</taxon>
        <taxon>Hymenoptera</taxon>
        <taxon>Apocrita</taxon>
        <taxon>Aculeata</taxon>
        <taxon>Apoidea</taxon>
        <taxon>Anthophila</taxon>
        <taxon>Apidae</taxon>
        <taxon>Bombus</taxon>
        <taxon>Pyrobombus</taxon>
    </lineage>
</organism>
<feature type="region of interest" description="Disordered" evidence="1">
    <location>
        <begin position="380"/>
        <end position="412"/>
    </location>
</feature>
<dbReference type="Gene3D" id="2.30.30.40">
    <property type="entry name" value="SH3 Domains"/>
    <property type="match status" value="1"/>
</dbReference>
<dbReference type="SMART" id="SM00228">
    <property type="entry name" value="PDZ"/>
    <property type="match status" value="4"/>
</dbReference>
<feature type="compositionally biased region" description="Polar residues" evidence="1">
    <location>
        <begin position="991"/>
        <end position="1009"/>
    </location>
</feature>
<feature type="compositionally biased region" description="Polar residues" evidence="1">
    <location>
        <begin position="1430"/>
        <end position="1440"/>
    </location>
</feature>
<proteinExistence type="predicted"/>
<gene>
    <name evidence="5 6" type="primary">LOC117239728</name>
</gene>
<feature type="region of interest" description="Disordered" evidence="1">
    <location>
        <begin position="1343"/>
        <end position="1443"/>
    </location>
</feature>
<feature type="compositionally biased region" description="Low complexity" evidence="1">
    <location>
        <begin position="1"/>
        <end position="18"/>
    </location>
</feature>
<feature type="compositionally biased region" description="Polar residues" evidence="1">
    <location>
        <begin position="1394"/>
        <end position="1417"/>
    </location>
</feature>
<evidence type="ECO:0000259" key="3">
    <source>
        <dbReference type="PROSITE" id="PS50106"/>
    </source>
</evidence>
<evidence type="ECO:0000256" key="1">
    <source>
        <dbReference type="SAM" id="MobiDB-lite"/>
    </source>
</evidence>
<keyword evidence="4" id="KW-1185">Reference proteome</keyword>
<dbReference type="GO" id="GO:0035331">
    <property type="term" value="P:negative regulation of hippo signaling"/>
    <property type="evidence" value="ECO:0007669"/>
    <property type="project" value="TreeGrafter"/>
</dbReference>
<dbReference type="RefSeq" id="XP_033361427.1">
    <property type="nucleotide sequence ID" value="XM_033505536.1"/>
</dbReference>
<dbReference type="GeneID" id="117239728"/>
<dbReference type="SMART" id="SM00072">
    <property type="entry name" value="GuKc"/>
    <property type="match status" value="1"/>
</dbReference>
<dbReference type="InterPro" id="IPR001478">
    <property type="entry name" value="PDZ"/>
</dbReference>
<dbReference type="SUPFAM" id="SSF50156">
    <property type="entry name" value="PDZ domain-like"/>
    <property type="match status" value="4"/>
</dbReference>
<feature type="domain" description="PDZ" evidence="3">
    <location>
        <begin position="1524"/>
        <end position="1604"/>
    </location>
</feature>
<accession>A0A6J3L728</accession>
<dbReference type="InterPro" id="IPR008144">
    <property type="entry name" value="Guanylate_kin-like_dom"/>
</dbReference>
<feature type="domain" description="PDZ" evidence="3">
    <location>
        <begin position="1258"/>
        <end position="1337"/>
    </location>
</feature>
<reference evidence="5 6" key="1">
    <citation type="submission" date="2025-04" db="UniProtKB">
        <authorList>
            <consortium name="RefSeq"/>
        </authorList>
    </citation>
    <scope>IDENTIFICATION</scope>
    <source>
        <tissue evidence="5 6">Muscle</tissue>
    </source>
</reference>
<feature type="domain" description="PDZ" evidence="3">
    <location>
        <begin position="643"/>
        <end position="699"/>
    </location>
</feature>